<dbReference type="EMBL" id="JAWWNJ010000143">
    <property type="protein sequence ID" value="KAK6984054.1"/>
    <property type="molecule type" value="Genomic_DNA"/>
</dbReference>
<protein>
    <submittedName>
        <fullName evidence="2">Uncharacterized protein</fullName>
    </submittedName>
</protein>
<evidence type="ECO:0000256" key="1">
    <source>
        <dbReference type="SAM" id="MobiDB-lite"/>
    </source>
</evidence>
<evidence type="ECO:0000313" key="3">
    <source>
        <dbReference type="Proteomes" id="UP001362999"/>
    </source>
</evidence>
<keyword evidence="3" id="KW-1185">Reference proteome</keyword>
<dbReference type="Proteomes" id="UP001362999">
    <property type="component" value="Unassembled WGS sequence"/>
</dbReference>
<sequence>MLPSATFCALSVSVSLDIMSTTSCVSLDWVINAGLSTRHSKISGPLVVDCEEGRVSVSLHSVPVAASLPSDIVLGSDWLRLVQDKCPRLVSAIAMGPARPALPHRTASDPAQTFASGSGSQGSTLVSNPSRTFASGFNSEGSAFASGPPQTFASGSNSEGSAFASGPPQMFASGFNSEGSAFASGPPRMFASGSNSDNSEFTNDTVVLPFVPNAHLSSLAPLSATSFGF</sequence>
<comment type="caution">
    <text evidence="2">The sequence shown here is derived from an EMBL/GenBank/DDBJ whole genome shotgun (WGS) entry which is preliminary data.</text>
</comment>
<feature type="region of interest" description="Disordered" evidence="1">
    <location>
        <begin position="100"/>
        <end position="131"/>
    </location>
</feature>
<evidence type="ECO:0000313" key="2">
    <source>
        <dbReference type="EMBL" id="KAK6984054.1"/>
    </source>
</evidence>
<dbReference type="AlphaFoldDB" id="A0AAV9ZIP1"/>
<name>A0AAV9ZIP1_9AGAR</name>
<reference evidence="2 3" key="1">
    <citation type="journal article" date="2024" name="J Genomics">
        <title>Draft genome sequencing and assembly of Favolaschia claudopus CIRM-BRFM 2984 isolated from oak limbs.</title>
        <authorList>
            <person name="Navarro D."/>
            <person name="Drula E."/>
            <person name="Chaduli D."/>
            <person name="Cazenave R."/>
            <person name="Ahrendt S."/>
            <person name="Wang J."/>
            <person name="Lipzen A."/>
            <person name="Daum C."/>
            <person name="Barry K."/>
            <person name="Grigoriev I.V."/>
            <person name="Favel A."/>
            <person name="Rosso M.N."/>
            <person name="Martin F."/>
        </authorList>
    </citation>
    <scope>NUCLEOTIDE SEQUENCE [LARGE SCALE GENOMIC DNA]</scope>
    <source>
        <strain evidence="2 3">CIRM-BRFM 2984</strain>
    </source>
</reference>
<accession>A0AAV9ZIP1</accession>
<organism evidence="2 3">
    <name type="scientific">Favolaschia claudopus</name>
    <dbReference type="NCBI Taxonomy" id="2862362"/>
    <lineage>
        <taxon>Eukaryota</taxon>
        <taxon>Fungi</taxon>
        <taxon>Dikarya</taxon>
        <taxon>Basidiomycota</taxon>
        <taxon>Agaricomycotina</taxon>
        <taxon>Agaricomycetes</taxon>
        <taxon>Agaricomycetidae</taxon>
        <taxon>Agaricales</taxon>
        <taxon>Marasmiineae</taxon>
        <taxon>Mycenaceae</taxon>
        <taxon>Favolaschia</taxon>
    </lineage>
</organism>
<feature type="compositionally biased region" description="Polar residues" evidence="1">
    <location>
        <begin position="148"/>
        <end position="160"/>
    </location>
</feature>
<feature type="compositionally biased region" description="Polar residues" evidence="1">
    <location>
        <begin position="109"/>
        <end position="131"/>
    </location>
</feature>
<proteinExistence type="predicted"/>
<gene>
    <name evidence="2" type="ORF">R3P38DRAFT_2807250</name>
</gene>
<feature type="region of interest" description="Disordered" evidence="1">
    <location>
        <begin position="145"/>
        <end position="169"/>
    </location>
</feature>